<dbReference type="InterPro" id="IPR036390">
    <property type="entry name" value="WH_DNA-bd_sf"/>
</dbReference>
<dbReference type="EMBL" id="FOJW01000005">
    <property type="protein sequence ID" value="SFB01372.1"/>
    <property type="molecule type" value="Genomic_DNA"/>
</dbReference>
<evidence type="ECO:0000256" key="2">
    <source>
        <dbReference type="ARBA" id="ARBA00023015"/>
    </source>
</evidence>
<dbReference type="GO" id="GO:0003700">
    <property type="term" value="F:DNA-binding transcription factor activity"/>
    <property type="evidence" value="ECO:0007669"/>
    <property type="project" value="InterPro"/>
</dbReference>
<dbReference type="Gene3D" id="3.40.190.290">
    <property type="match status" value="1"/>
</dbReference>
<feature type="domain" description="HTH lysR-type" evidence="5">
    <location>
        <begin position="1"/>
        <end position="58"/>
    </location>
</feature>
<dbReference type="PANTHER" id="PTHR30126">
    <property type="entry name" value="HTH-TYPE TRANSCRIPTIONAL REGULATOR"/>
    <property type="match status" value="1"/>
</dbReference>
<keyword evidence="2" id="KW-0805">Transcription regulation</keyword>
<dbReference type="Gene3D" id="1.10.10.10">
    <property type="entry name" value="Winged helix-like DNA-binding domain superfamily/Winged helix DNA-binding domain"/>
    <property type="match status" value="1"/>
</dbReference>
<accession>A0A1I0XK32</accession>
<dbReference type="GO" id="GO:0000976">
    <property type="term" value="F:transcription cis-regulatory region binding"/>
    <property type="evidence" value="ECO:0007669"/>
    <property type="project" value="TreeGrafter"/>
</dbReference>
<dbReference type="InterPro" id="IPR036388">
    <property type="entry name" value="WH-like_DNA-bd_sf"/>
</dbReference>
<dbReference type="RefSeq" id="WP_090236106.1">
    <property type="nucleotide sequence ID" value="NZ_FOJW01000005.1"/>
</dbReference>
<gene>
    <name evidence="6" type="ORF">SAMN04488072_105136</name>
</gene>
<evidence type="ECO:0000256" key="3">
    <source>
        <dbReference type="ARBA" id="ARBA00023125"/>
    </source>
</evidence>
<dbReference type="Pfam" id="PF03466">
    <property type="entry name" value="LysR_substrate"/>
    <property type="match status" value="1"/>
</dbReference>
<dbReference type="SUPFAM" id="SSF46785">
    <property type="entry name" value="Winged helix' DNA-binding domain"/>
    <property type="match status" value="1"/>
</dbReference>
<dbReference type="AlphaFoldDB" id="A0A1I0XK32"/>
<keyword evidence="4" id="KW-0804">Transcription</keyword>
<dbReference type="Proteomes" id="UP000198642">
    <property type="component" value="Unassembled WGS sequence"/>
</dbReference>
<keyword evidence="7" id="KW-1185">Reference proteome</keyword>
<proteinExistence type="inferred from homology"/>
<protein>
    <submittedName>
        <fullName evidence="6">DNA-binding transcriptional regulator, LysR family</fullName>
    </submittedName>
</protein>
<dbReference type="InterPro" id="IPR000847">
    <property type="entry name" value="LysR_HTH_N"/>
</dbReference>
<organism evidence="6 7">
    <name type="scientific">Lentibacillus halodurans</name>
    <dbReference type="NCBI Taxonomy" id="237679"/>
    <lineage>
        <taxon>Bacteria</taxon>
        <taxon>Bacillati</taxon>
        <taxon>Bacillota</taxon>
        <taxon>Bacilli</taxon>
        <taxon>Bacillales</taxon>
        <taxon>Bacillaceae</taxon>
        <taxon>Lentibacillus</taxon>
    </lineage>
</organism>
<evidence type="ECO:0000259" key="5">
    <source>
        <dbReference type="PROSITE" id="PS50931"/>
    </source>
</evidence>
<dbReference type="PRINTS" id="PR00039">
    <property type="entry name" value="HTHLYSR"/>
</dbReference>
<dbReference type="PANTHER" id="PTHR30126:SF78">
    <property type="entry name" value="HTH LYSR-TYPE DOMAIN-CONTAINING PROTEIN"/>
    <property type="match status" value="1"/>
</dbReference>
<dbReference type="InterPro" id="IPR005119">
    <property type="entry name" value="LysR_subst-bd"/>
</dbReference>
<evidence type="ECO:0000256" key="4">
    <source>
        <dbReference type="ARBA" id="ARBA00023163"/>
    </source>
</evidence>
<evidence type="ECO:0000313" key="6">
    <source>
        <dbReference type="EMBL" id="SFB01372.1"/>
    </source>
</evidence>
<dbReference type="CDD" id="cd05466">
    <property type="entry name" value="PBP2_LTTR_substrate"/>
    <property type="match status" value="1"/>
</dbReference>
<dbReference type="Pfam" id="PF00126">
    <property type="entry name" value="HTH_1"/>
    <property type="match status" value="1"/>
</dbReference>
<keyword evidence="3 6" id="KW-0238">DNA-binding</keyword>
<dbReference type="PROSITE" id="PS50931">
    <property type="entry name" value="HTH_LYSR"/>
    <property type="match status" value="1"/>
</dbReference>
<reference evidence="6 7" key="1">
    <citation type="submission" date="2016-10" db="EMBL/GenBank/DDBJ databases">
        <authorList>
            <person name="de Groot N.N."/>
        </authorList>
    </citation>
    <scope>NUCLEOTIDE SEQUENCE [LARGE SCALE GENOMIC DNA]</scope>
    <source>
        <strain evidence="6 7">CGMCC 1.3702</strain>
    </source>
</reference>
<evidence type="ECO:0000256" key="1">
    <source>
        <dbReference type="ARBA" id="ARBA00009437"/>
    </source>
</evidence>
<name>A0A1I0XK32_9BACI</name>
<dbReference type="STRING" id="237679.SAMN04488072_105136"/>
<dbReference type="SUPFAM" id="SSF53850">
    <property type="entry name" value="Periplasmic binding protein-like II"/>
    <property type="match status" value="1"/>
</dbReference>
<dbReference type="OrthoDB" id="107670at2"/>
<comment type="similarity">
    <text evidence="1">Belongs to the LysR transcriptional regulatory family.</text>
</comment>
<evidence type="ECO:0000313" key="7">
    <source>
        <dbReference type="Proteomes" id="UP000198642"/>
    </source>
</evidence>
<sequence length="294" mass="34333">MNEKDWDILLAVYEESSISRAAQKLFITQPALTYRLKLIEKQLGIKMYVKGKKHISFTKESRLLVEYAQKMKIEYQKLVDVLKDTKDKISGELRIGVSSNFADFELPDLLKDFHDLYPNVQLKVHTAWSTNVYKSFREEEDHIGIVRGNYPWEGSKILMSEDEVCIVSANPIVIDELPELPSIRHLSGPDTKLIVEKWWNDRFKEPPNISMEVGNLETCKKLVIKGLGYGILPMYCLEEYDLKDDLYIYPLTMSNGEPILRKLWTFYREEDTKLSVVKTFIDFIEERYSVDKEA</sequence>